<keyword evidence="6" id="KW-1185">Reference proteome</keyword>
<keyword evidence="3" id="KW-0378">Hydrolase</keyword>
<gene>
    <name evidence="5" type="ORF">BC777_0391</name>
</gene>
<organism evidence="5 6">
    <name type="scientific">Yoonia maricola</name>
    <dbReference type="NCBI Taxonomy" id="420999"/>
    <lineage>
        <taxon>Bacteria</taxon>
        <taxon>Pseudomonadati</taxon>
        <taxon>Pseudomonadota</taxon>
        <taxon>Alphaproteobacteria</taxon>
        <taxon>Rhodobacterales</taxon>
        <taxon>Paracoccaceae</taxon>
        <taxon>Yoonia</taxon>
    </lineage>
</organism>
<evidence type="ECO:0000259" key="4">
    <source>
        <dbReference type="Pfam" id="PF16113"/>
    </source>
</evidence>
<dbReference type="CDD" id="cd06558">
    <property type="entry name" value="crotonase-like"/>
    <property type="match status" value="1"/>
</dbReference>
<dbReference type="Gene3D" id="3.90.226.10">
    <property type="entry name" value="2-enoyl-CoA Hydratase, Chain A, domain 1"/>
    <property type="match status" value="1"/>
</dbReference>
<name>A0A2M8WKW8_9RHOB</name>
<sequence>MTDIIIRKTGCAGHITLSRPDALNALTWDMCLAIEGALDSWCNDPDVALVLIDAAGTRAFCAGGDIAQMYAAGQRGELEYGRRFWRDEYRLNAKLYSYPKPTVSFLHGFTMGGGVGVGCHAAHRIVCDSSRIAMPECTIGLVPDVGGSLILAKAPGYCGTYLGLSGDRMDAGDAIYAGFADHFIPQEHWDDLKAALITTADVGAINAARHPAPTARLAEWQADIDHCFAGGSLADICRALPDRPCPAITHVRKLMAYNAPLAMAVTVKIIQAARDTPGIKKALDREFRYTYRCITQGDFIEGIRAAIIDRDRTPRWQHSSWDHVPNEDVAQMTRDLGQDALQWEEST</sequence>
<dbReference type="OrthoDB" id="9790967at2"/>
<proteinExistence type="predicted"/>
<evidence type="ECO:0000256" key="2">
    <source>
        <dbReference type="ARBA" id="ARBA00011915"/>
    </source>
</evidence>
<comment type="catalytic activity">
    <reaction evidence="1">
        <text>3-hydroxy-2-methylpropanoyl-CoA + H2O = 3-hydroxy-2-methylpropanoate + CoA + H(+)</text>
        <dbReference type="Rhea" id="RHEA:20888"/>
        <dbReference type="ChEBI" id="CHEBI:11805"/>
        <dbReference type="ChEBI" id="CHEBI:15377"/>
        <dbReference type="ChEBI" id="CHEBI:15378"/>
        <dbReference type="ChEBI" id="CHEBI:57287"/>
        <dbReference type="ChEBI" id="CHEBI:57340"/>
        <dbReference type="EC" id="3.1.2.4"/>
    </reaction>
</comment>
<dbReference type="Pfam" id="PF16113">
    <property type="entry name" value="ECH_2"/>
    <property type="match status" value="1"/>
</dbReference>
<dbReference type="AlphaFoldDB" id="A0A2M8WKW8"/>
<dbReference type="NCBIfam" id="NF004127">
    <property type="entry name" value="PRK05617.1"/>
    <property type="match status" value="1"/>
</dbReference>
<dbReference type="GO" id="GO:0005829">
    <property type="term" value="C:cytosol"/>
    <property type="evidence" value="ECO:0007669"/>
    <property type="project" value="TreeGrafter"/>
</dbReference>
<evidence type="ECO:0000256" key="3">
    <source>
        <dbReference type="ARBA" id="ARBA00022801"/>
    </source>
</evidence>
<dbReference type="EC" id="3.1.2.4" evidence="2"/>
<dbReference type="EMBL" id="PGTY01000001">
    <property type="protein sequence ID" value="PJI91560.1"/>
    <property type="molecule type" value="Genomic_DNA"/>
</dbReference>
<reference evidence="5 6" key="1">
    <citation type="submission" date="2017-11" db="EMBL/GenBank/DDBJ databases">
        <title>Genomic Encyclopedia of Archaeal and Bacterial Type Strains, Phase II (KMG-II): From Individual Species to Whole Genera.</title>
        <authorList>
            <person name="Goeker M."/>
        </authorList>
    </citation>
    <scope>NUCLEOTIDE SEQUENCE [LARGE SCALE GENOMIC DNA]</scope>
    <source>
        <strain evidence="5 6">DSM 29128</strain>
    </source>
</reference>
<evidence type="ECO:0000313" key="6">
    <source>
        <dbReference type="Proteomes" id="UP000228531"/>
    </source>
</evidence>
<dbReference type="InterPro" id="IPR032259">
    <property type="entry name" value="HIBYL-CoA-H"/>
</dbReference>
<accession>A0A2M8WKW8</accession>
<feature type="domain" description="Enoyl-CoA hydratase/isomerase" evidence="4">
    <location>
        <begin position="13"/>
        <end position="332"/>
    </location>
</feature>
<dbReference type="RefSeq" id="WP_100366475.1">
    <property type="nucleotide sequence ID" value="NZ_PGTY01000001.1"/>
</dbReference>
<dbReference type="PANTHER" id="PTHR43176">
    <property type="entry name" value="3-HYDROXYISOBUTYRYL-COA HYDROLASE-RELATED"/>
    <property type="match status" value="1"/>
</dbReference>
<dbReference type="InterPro" id="IPR045004">
    <property type="entry name" value="ECH_dom"/>
</dbReference>
<dbReference type="SUPFAM" id="SSF52096">
    <property type="entry name" value="ClpP/crotonase"/>
    <property type="match status" value="1"/>
</dbReference>
<evidence type="ECO:0000313" key="5">
    <source>
        <dbReference type="EMBL" id="PJI91560.1"/>
    </source>
</evidence>
<dbReference type="PANTHER" id="PTHR43176:SF3">
    <property type="entry name" value="3-HYDROXYISOBUTYRYL-COA HYDROLASE, MITOCHONDRIAL"/>
    <property type="match status" value="1"/>
</dbReference>
<comment type="caution">
    <text evidence="5">The sequence shown here is derived from an EMBL/GenBank/DDBJ whole genome shotgun (WGS) entry which is preliminary data.</text>
</comment>
<dbReference type="Proteomes" id="UP000228531">
    <property type="component" value="Unassembled WGS sequence"/>
</dbReference>
<dbReference type="GO" id="GO:0006574">
    <property type="term" value="P:L-valine catabolic process"/>
    <property type="evidence" value="ECO:0007669"/>
    <property type="project" value="TreeGrafter"/>
</dbReference>
<protein>
    <recommendedName>
        <fullName evidence="2">3-hydroxyisobutyryl-CoA hydrolase</fullName>
        <ecNumber evidence="2">3.1.2.4</ecNumber>
    </recommendedName>
</protein>
<dbReference type="InterPro" id="IPR029045">
    <property type="entry name" value="ClpP/crotonase-like_dom_sf"/>
</dbReference>
<evidence type="ECO:0000256" key="1">
    <source>
        <dbReference type="ARBA" id="ARBA00001709"/>
    </source>
</evidence>
<dbReference type="GO" id="GO:0003860">
    <property type="term" value="F:3-hydroxyisobutyryl-CoA hydrolase activity"/>
    <property type="evidence" value="ECO:0007669"/>
    <property type="project" value="UniProtKB-EC"/>
</dbReference>